<feature type="region of interest" description="Disordered" evidence="1">
    <location>
        <begin position="1"/>
        <end position="23"/>
    </location>
</feature>
<evidence type="ECO:0000313" key="2">
    <source>
        <dbReference type="EMBL" id="RMI37261.1"/>
    </source>
</evidence>
<dbReference type="Proteomes" id="UP000278673">
    <property type="component" value="Unassembled WGS sequence"/>
</dbReference>
<dbReference type="SUPFAM" id="SSF51126">
    <property type="entry name" value="Pectin lyase-like"/>
    <property type="match status" value="1"/>
</dbReference>
<protein>
    <submittedName>
        <fullName evidence="2">Coagulation factor 5/8 type domain-containing protein</fullName>
    </submittedName>
</protein>
<accession>A0A3M2LIK3</accession>
<dbReference type="InterPro" id="IPR012334">
    <property type="entry name" value="Pectin_lyas_fold"/>
</dbReference>
<evidence type="ECO:0000256" key="1">
    <source>
        <dbReference type="SAM" id="MobiDB-lite"/>
    </source>
</evidence>
<evidence type="ECO:0000313" key="3">
    <source>
        <dbReference type="Proteomes" id="UP000278673"/>
    </source>
</evidence>
<keyword evidence="3" id="KW-1185">Reference proteome</keyword>
<dbReference type="CDD" id="cd23669">
    <property type="entry name" value="GH55_SacteLam55A-like"/>
    <property type="match status" value="1"/>
</dbReference>
<reference evidence="2 3" key="1">
    <citation type="submission" date="2018-10" db="EMBL/GenBank/DDBJ databases">
        <title>Isolation, diversity and antifungal activity of actinobacteria from wheat.</title>
        <authorList>
            <person name="Han C."/>
        </authorList>
    </citation>
    <scope>NUCLEOTIDE SEQUENCE [LARGE SCALE GENOMIC DNA]</scope>
    <source>
        <strain evidence="2 3">NEAU-YY642</strain>
    </source>
</reference>
<dbReference type="Gene3D" id="2.160.20.10">
    <property type="entry name" value="Single-stranded right-handed beta-helix, Pectin lyase-like"/>
    <property type="match status" value="1"/>
</dbReference>
<dbReference type="InterPro" id="IPR059186">
    <property type="entry name" value="SACTE_4363"/>
</dbReference>
<gene>
    <name evidence="2" type="ORF">EBN88_19515</name>
</gene>
<name>A0A3M2LIK3_9ACTN</name>
<dbReference type="PROSITE" id="PS51318">
    <property type="entry name" value="TAT"/>
    <property type="match status" value="1"/>
</dbReference>
<dbReference type="RefSeq" id="WP_122185196.1">
    <property type="nucleotide sequence ID" value="NZ_RFFJ01000118.1"/>
</dbReference>
<dbReference type="AlphaFoldDB" id="A0A3M2LIK3"/>
<dbReference type="InterPro" id="IPR011050">
    <property type="entry name" value="Pectin_lyase_fold/virulence"/>
</dbReference>
<dbReference type="EMBL" id="RFFJ01000118">
    <property type="protein sequence ID" value="RMI37261.1"/>
    <property type="molecule type" value="Genomic_DNA"/>
</dbReference>
<proteinExistence type="predicted"/>
<comment type="caution">
    <text evidence="2">The sequence shown here is derived from an EMBL/GenBank/DDBJ whole genome shotgun (WGS) entry which is preliminary data.</text>
</comment>
<organism evidence="2 3">
    <name type="scientific">Streptomyces triticirhizae</name>
    <dbReference type="NCBI Taxonomy" id="2483353"/>
    <lineage>
        <taxon>Bacteria</taxon>
        <taxon>Bacillati</taxon>
        <taxon>Actinomycetota</taxon>
        <taxon>Actinomycetes</taxon>
        <taxon>Kitasatosporales</taxon>
        <taxon>Streptomycetaceae</taxon>
        <taxon>Streptomyces</taxon>
    </lineage>
</organism>
<sequence>MPDTPHPPQRAEDPTEPPAHGRRLSRRTLLTGIAVATGAAGVGVAATTATGAGATPAARPQAGTALRPLADPDLGPNVHIFGPETPSADIQAVLDGIFDAMETDQFGTGRHAVLFKPGSYAVNANVGYYTQVAGLGLSPDDVAIDGTVHVEADWFDGNATHNFWRCAENLSVSPPDGFDRWAVSQAAPYRRMHVNGDLVLDDGGWSSGGFMADCRVEGDVNSGSQQQWLSRDSEFGSWTGANWNMVFVGVENAPAGQFPEPPYTVVDSTPLIREKPFLYMDDAGAWHVFVPALRTDTSGTTWHQATPEGESIPIEQFLVADPDTPVPEINAALAEGRHLLLTPGIYLLDGPIQVGRADTVVLGLGLATLVPAPGQPAVTVADVDGVKVAGILVDANEQNSPLMMVVGEEGADADHSANPTSLHDVFFRIGGMHAGNADVSLAINSNHVICDHTWLWRGDHGTGIGWNTNPALYGLIVNGDDVTAYGLFVEHYQDYQVFWNGERGRTYFYQSEMPYDPPSQESWMNGSTRGFASYKVNDAVTDHRAWGLGVYCFFNANPSVVSERGIEVPQAPGVALEHMLAVSLGGGTGTIEHVVNDTGGPAGPGSVESYVVSYP</sequence>
<dbReference type="InterPro" id="IPR006311">
    <property type="entry name" value="TAT_signal"/>
</dbReference>